<gene>
    <name evidence="2" type="ORF">K2173_020100</name>
</gene>
<dbReference type="EMBL" id="JAIWQS010000001">
    <property type="protein sequence ID" value="KAJ8775096.1"/>
    <property type="molecule type" value="Genomic_DNA"/>
</dbReference>
<name>A0AAV8U886_9ROSI</name>
<accession>A0AAV8U886</accession>
<keyword evidence="3" id="KW-1185">Reference proteome</keyword>
<evidence type="ECO:0000256" key="1">
    <source>
        <dbReference type="SAM" id="Phobius"/>
    </source>
</evidence>
<keyword evidence="1" id="KW-0812">Transmembrane</keyword>
<keyword evidence="1" id="KW-1133">Transmembrane helix</keyword>
<protein>
    <submittedName>
        <fullName evidence="2">Uncharacterized protein</fullName>
    </submittedName>
</protein>
<dbReference type="Proteomes" id="UP001159364">
    <property type="component" value="Linkage Group LG01"/>
</dbReference>
<organism evidence="2 3">
    <name type="scientific">Erythroxylum novogranatense</name>
    <dbReference type="NCBI Taxonomy" id="1862640"/>
    <lineage>
        <taxon>Eukaryota</taxon>
        <taxon>Viridiplantae</taxon>
        <taxon>Streptophyta</taxon>
        <taxon>Embryophyta</taxon>
        <taxon>Tracheophyta</taxon>
        <taxon>Spermatophyta</taxon>
        <taxon>Magnoliopsida</taxon>
        <taxon>eudicotyledons</taxon>
        <taxon>Gunneridae</taxon>
        <taxon>Pentapetalae</taxon>
        <taxon>rosids</taxon>
        <taxon>fabids</taxon>
        <taxon>Malpighiales</taxon>
        <taxon>Erythroxylaceae</taxon>
        <taxon>Erythroxylum</taxon>
    </lineage>
</organism>
<sequence length="208" mass="23379">MTLENPSFTLSSAIASNRPETMFSRGLLPILQRVSLFLGRRTGDLGQWRRVELAWGRPAGGAPAEKHQEGGFSATEVDDGARSTALCGALRNAALCSKKLKFLQRCHFVREHRVRKACGREKEAEMATFVLRLHQRRDPCAKDLCLGHFYMSGTGRFWSCGLFMWVESWSIHSETRLIAMSVRVYVPLFLSWKGLVFMNILVTGVIGT</sequence>
<proteinExistence type="predicted"/>
<reference evidence="2 3" key="1">
    <citation type="submission" date="2021-09" db="EMBL/GenBank/DDBJ databases">
        <title>Genomic insights and catalytic innovation underlie evolution of tropane alkaloids biosynthesis.</title>
        <authorList>
            <person name="Wang Y.-J."/>
            <person name="Tian T."/>
            <person name="Huang J.-P."/>
            <person name="Huang S.-X."/>
        </authorList>
    </citation>
    <scope>NUCLEOTIDE SEQUENCE [LARGE SCALE GENOMIC DNA]</scope>
    <source>
        <strain evidence="2">KIB-2018</strain>
        <tissue evidence="2">Leaf</tissue>
    </source>
</reference>
<keyword evidence="1" id="KW-0472">Membrane</keyword>
<dbReference type="AlphaFoldDB" id="A0AAV8U886"/>
<comment type="caution">
    <text evidence="2">The sequence shown here is derived from an EMBL/GenBank/DDBJ whole genome shotgun (WGS) entry which is preliminary data.</text>
</comment>
<feature type="transmembrane region" description="Helical" evidence="1">
    <location>
        <begin position="184"/>
        <end position="206"/>
    </location>
</feature>
<evidence type="ECO:0000313" key="2">
    <source>
        <dbReference type="EMBL" id="KAJ8775096.1"/>
    </source>
</evidence>
<evidence type="ECO:0000313" key="3">
    <source>
        <dbReference type="Proteomes" id="UP001159364"/>
    </source>
</evidence>